<dbReference type="PANTHER" id="PTHR43584">
    <property type="entry name" value="NUCLEOTIDYL TRANSFERASE"/>
    <property type="match status" value="1"/>
</dbReference>
<feature type="active site" description="Proton acceptor" evidence="20">
    <location>
        <position position="363"/>
    </location>
</feature>
<sequence length="456" mass="48678">MTNTYAVVLAAGQGTRMKSGLYKVLHPVCGKPMVEHVIDHIHGLGADRIVTVVGHGAEAVEETLGQKSEYVLQQEQLGTAHAVQQAEALIGSLEGTTLVVCGDTPLIRSETMEALIAHHNATGAKATILTAHADDPTGYGRIIRGEDGQVLRNVEQKDATEEEKKVTEINTGTYCFDNKALFETLKKVKNDNAQGEYYLPDVVGILQSEHARVSAFVTDDFSETLGVNDRVVLAEAESVMRRRIAEKHMRNGVTIINPDNTYISAAAEIGRDTLLQPGTMIEGHTVIGENCTIGPNSQIVNSEIGDGTSVHSSVVLASKIGADTTIGPFAHIRPESALGDKVRIGNFVEVKKSTIGDGSKASHLSYIGDAEVGSGVNFGCGTIVVNYDGKHKHVTTVEDDAFIGCNSNLIAPVKIGKGAYIAAGSTISENVPESSLAIARARQENKEDYVKKLKLK</sequence>
<evidence type="ECO:0000256" key="14">
    <source>
        <dbReference type="ARBA" id="ARBA00023268"/>
    </source>
</evidence>
<comment type="caution">
    <text evidence="20">Lacks conserved residue(s) required for the propagation of feature annotation.</text>
</comment>
<comment type="similarity">
    <text evidence="5 20">In the N-terminal section; belongs to the N-acetylglucosamine-1-phosphate uridyltransferase family.</text>
</comment>
<keyword evidence="24" id="KW-1185">Reference proteome</keyword>
<comment type="caution">
    <text evidence="23">The sequence shown here is derived from an EMBL/GenBank/DDBJ whole genome shotgun (WGS) entry which is preliminary data.</text>
</comment>
<dbReference type="InterPro" id="IPR001451">
    <property type="entry name" value="Hexapep"/>
</dbReference>
<dbReference type="InterPro" id="IPR005835">
    <property type="entry name" value="NTP_transferase_dom"/>
</dbReference>
<dbReference type="InterPro" id="IPR038009">
    <property type="entry name" value="GlmU_C_LbH"/>
</dbReference>
<feature type="region of interest" description="Linker" evidence="20">
    <location>
        <begin position="231"/>
        <end position="251"/>
    </location>
</feature>
<evidence type="ECO:0000256" key="7">
    <source>
        <dbReference type="ARBA" id="ARBA00022679"/>
    </source>
</evidence>
<feature type="binding site" evidence="20">
    <location>
        <position position="366"/>
    </location>
    <ligand>
        <name>UDP-N-acetyl-alpha-D-glucosamine</name>
        <dbReference type="ChEBI" id="CHEBI:57705"/>
    </ligand>
</feature>
<name>A0ABW0TRC4_9BACL</name>
<keyword evidence="8 20" id="KW-0548">Nucleotidyltransferase</keyword>
<evidence type="ECO:0000259" key="22">
    <source>
        <dbReference type="Pfam" id="PF25087"/>
    </source>
</evidence>
<dbReference type="GO" id="GO:0003977">
    <property type="term" value="F:UDP-N-acetylglucosamine diphosphorylase activity"/>
    <property type="evidence" value="ECO:0007669"/>
    <property type="project" value="UniProtKB-EC"/>
</dbReference>
<dbReference type="EC" id="2.3.1.157" evidence="20"/>
<dbReference type="HAMAP" id="MF_01631">
    <property type="entry name" value="GlmU"/>
    <property type="match status" value="1"/>
</dbReference>
<comment type="subunit">
    <text evidence="20">Homotrimer.</text>
</comment>
<dbReference type="GO" id="GO:0019134">
    <property type="term" value="F:glucosamine-1-phosphate N-acetyltransferase activity"/>
    <property type="evidence" value="ECO:0007669"/>
    <property type="project" value="UniProtKB-EC"/>
</dbReference>
<keyword evidence="9 20" id="KW-0479">Metal-binding</keyword>
<proteinExistence type="inferred from homology"/>
<keyword evidence="11 20" id="KW-0460">Magnesium</keyword>
<gene>
    <name evidence="20 23" type="primary">glmU</name>
    <name evidence="23" type="ORF">ACFPRA_18670</name>
</gene>
<keyword evidence="6 20" id="KW-0963">Cytoplasm</keyword>
<dbReference type="InterPro" id="IPR018357">
    <property type="entry name" value="Hexapep_transf_CS"/>
</dbReference>
<feature type="binding site" evidence="20">
    <location>
        <position position="228"/>
    </location>
    <ligand>
        <name>Mg(2+)</name>
        <dbReference type="ChEBI" id="CHEBI:18420"/>
    </ligand>
</feature>
<evidence type="ECO:0000256" key="1">
    <source>
        <dbReference type="ARBA" id="ARBA00004496"/>
    </source>
</evidence>
<evidence type="ECO:0000256" key="17">
    <source>
        <dbReference type="ARBA" id="ARBA00048247"/>
    </source>
</evidence>
<evidence type="ECO:0000256" key="4">
    <source>
        <dbReference type="ARBA" id="ARBA00007707"/>
    </source>
</evidence>
<comment type="pathway">
    <text evidence="3 20">Nucleotide-sugar biosynthesis; UDP-N-acetyl-alpha-D-glucosamine biosynthesis; UDP-N-acetyl-alpha-D-glucosamine from N-acetyl-alpha-D-glucosamine 1-phosphate: step 1/1.</text>
</comment>
<feature type="binding site" evidence="20">
    <location>
        <begin position="386"/>
        <end position="387"/>
    </location>
    <ligand>
        <name>acetyl-CoA</name>
        <dbReference type="ChEBI" id="CHEBI:57288"/>
    </ligand>
</feature>
<feature type="binding site" evidence="20">
    <location>
        <begin position="9"/>
        <end position="12"/>
    </location>
    <ligand>
        <name>UDP-N-acetyl-alpha-D-glucosamine</name>
        <dbReference type="ChEBI" id="CHEBI:57705"/>
    </ligand>
</feature>
<evidence type="ECO:0000256" key="19">
    <source>
        <dbReference type="ARBA" id="ARBA00049628"/>
    </source>
</evidence>
<evidence type="ECO:0000256" key="12">
    <source>
        <dbReference type="ARBA" id="ARBA00022960"/>
    </source>
</evidence>
<feature type="binding site" evidence="20">
    <location>
        <position position="73"/>
    </location>
    <ligand>
        <name>UDP-N-acetyl-alpha-D-glucosamine</name>
        <dbReference type="ChEBI" id="CHEBI:57705"/>
    </ligand>
</feature>
<evidence type="ECO:0000256" key="6">
    <source>
        <dbReference type="ARBA" id="ARBA00022490"/>
    </source>
</evidence>
<comment type="cofactor">
    <cofactor evidence="20">
        <name>Mg(2+)</name>
        <dbReference type="ChEBI" id="CHEBI:18420"/>
    </cofactor>
    <text evidence="20">Binds 1 Mg(2+) ion per subunit.</text>
</comment>
<dbReference type="NCBIfam" id="TIGR01173">
    <property type="entry name" value="glmU"/>
    <property type="match status" value="1"/>
</dbReference>
<dbReference type="InterPro" id="IPR005882">
    <property type="entry name" value="Bifunctional_GlmU"/>
</dbReference>
<evidence type="ECO:0000256" key="3">
    <source>
        <dbReference type="ARBA" id="ARBA00005208"/>
    </source>
</evidence>
<feature type="binding site" evidence="20">
    <location>
        <position position="333"/>
    </location>
    <ligand>
        <name>UDP-N-acetyl-alpha-D-glucosamine</name>
        <dbReference type="ChEBI" id="CHEBI:57705"/>
    </ligand>
</feature>
<dbReference type="PROSITE" id="PS00101">
    <property type="entry name" value="HEXAPEP_TRANSFERASES"/>
    <property type="match status" value="1"/>
</dbReference>
<keyword evidence="7 20" id="KW-0808">Transferase</keyword>
<comment type="pathway">
    <text evidence="2 20">Nucleotide-sugar biosynthesis; UDP-N-acetyl-alpha-D-glucosamine biosynthesis; N-acetyl-alpha-D-glucosamine 1-phosphate from alpha-D-glucosamine 6-phosphate (route II): step 2/2.</text>
</comment>
<evidence type="ECO:0000256" key="18">
    <source>
        <dbReference type="ARBA" id="ARBA00048493"/>
    </source>
</evidence>
<reference evidence="24" key="1">
    <citation type="journal article" date="2019" name="Int. J. Syst. Evol. Microbiol.">
        <title>The Global Catalogue of Microorganisms (GCM) 10K type strain sequencing project: providing services to taxonomists for standard genome sequencing and annotation.</title>
        <authorList>
            <consortium name="The Broad Institute Genomics Platform"/>
            <consortium name="The Broad Institute Genome Sequencing Center for Infectious Disease"/>
            <person name="Wu L."/>
            <person name="Ma J."/>
        </authorList>
    </citation>
    <scope>NUCLEOTIDE SEQUENCE [LARGE SCALE GENOMIC DNA]</scope>
    <source>
        <strain evidence="24">CGMCC 4.1434</strain>
    </source>
</reference>
<keyword evidence="16 20" id="KW-0961">Cell wall biogenesis/degradation</keyword>
<evidence type="ECO:0000313" key="24">
    <source>
        <dbReference type="Proteomes" id="UP001596109"/>
    </source>
</evidence>
<evidence type="ECO:0000256" key="9">
    <source>
        <dbReference type="ARBA" id="ARBA00022723"/>
    </source>
</evidence>
<organism evidence="23 24">
    <name type="scientific">Sporosarcina soli</name>
    <dbReference type="NCBI Taxonomy" id="334736"/>
    <lineage>
        <taxon>Bacteria</taxon>
        <taxon>Bacillati</taxon>
        <taxon>Bacillota</taxon>
        <taxon>Bacilli</taxon>
        <taxon>Bacillales</taxon>
        <taxon>Caryophanaceae</taxon>
        <taxon>Sporosarcina</taxon>
    </lineage>
</organism>
<keyword evidence="12 20" id="KW-0133">Cell shape</keyword>
<dbReference type="SUPFAM" id="SSF53448">
    <property type="entry name" value="Nucleotide-diphospho-sugar transferases"/>
    <property type="match status" value="1"/>
</dbReference>
<dbReference type="InterPro" id="IPR050065">
    <property type="entry name" value="GlmU-like"/>
</dbReference>
<dbReference type="Gene3D" id="2.160.10.10">
    <property type="entry name" value="Hexapeptide repeat proteins"/>
    <property type="match status" value="1"/>
</dbReference>
<comment type="subcellular location">
    <subcellularLocation>
        <location evidence="1 20">Cytoplasm</location>
    </subcellularLocation>
</comment>
<evidence type="ECO:0000256" key="5">
    <source>
        <dbReference type="ARBA" id="ARBA00007947"/>
    </source>
</evidence>
<evidence type="ECO:0000256" key="13">
    <source>
        <dbReference type="ARBA" id="ARBA00022984"/>
    </source>
</evidence>
<dbReference type="CDD" id="cd03353">
    <property type="entry name" value="LbH_GlmU_C"/>
    <property type="match status" value="1"/>
</dbReference>
<feature type="binding site" evidence="20">
    <location>
        <position position="155"/>
    </location>
    <ligand>
        <name>UDP-N-acetyl-alpha-D-glucosamine</name>
        <dbReference type="ChEBI" id="CHEBI:57705"/>
    </ligand>
</feature>
<dbReference type="Proteomes" id="UP001596109">
    <property type="component" value="Unassembled WGS sequence"/>
</dbReference>
<dbReference type="Pfam" id="PF00483">
    <property type="entry name" value="NTP_transferase"/>
    <property type="match status" value="1"/>
</dbReference>
<dbReference type="InterPro" id="IPR029044">
    <property type="entry name" value="Nucleotide-diphossugar_trans"/>
</dbReference>
<dbReference type="EC" id="2.7.7.23" evidence="20"/>
<dbReference type="InterPro" id="IPR056729">
    <property type="entry name" value="GMPPB_C"/>
</dbReference>
<comment type="function">
    <text evidence="19 20">Catalyzes the last two sequential reactions in the de novo biosynthetic pathway for UDP-N-acetylglucosamine (UDP-GlcNAc). The C-terminal domain catalyzes the transfer of acetyl group from acetyl coenzyme A to glucosamine-1-phosphate (GlcN-1-P) to produce N-acetylglucosamine-1-phosphate (GlcNAc-1-P), which is converted into UDP-GlcNAc by the transfer of uridine 5-monophosphate (from uridine 5-triphosphate), a reaction catalyzed by the N-terminal domain.</text>
</comment>
<comment type="similarity">
    <text evidence="4 20">In the C-terminal section; belongs to the transferase hexapeptide repeat family.</text>
</comment>
<feature type="binding site" evidence="20">
    <location>
        <position position="140"/>
    </location>
    <ligand>
        <name>UDP-N-acetyl-alpha-D-glucosamine</name>
        <dbReference type="ChEBI" id="CHEBI:57705"/>
    </ligand>
</feature>
<dbReference type="InterPro" id="IPR011004">
    <property type="entry name" value="Trimer_LpxA-like_sf"/>
</dbReference>
<keyword evidence="15 20" id="KW-0012">Acyltransferase</keyword>
<feature type="binding site" evidence="20">
    <location>
        <position position="377"/>
    </location>
    <ligand>
        <name>UDP-N-acetyl-alpha-D-glucosamine</name>
        <dbReference type="ChEBI" id="CHEBI:57705"/>
    </ligand>
</feature>
<feature type="domain" description="Mannose-1-phosphate guanyltransferase C-terminal" evidence="22">
    <location>
        <begin position="261"/>
        <end position="355"/>
    </location>
</feature>
<feature type="binding site" evidence="20">
    <location>
        <position position="23"/>
    </location>
    <ligand>
        <name>UDP-N-acetyl-alpha-D-glucosamine</name>
        <dbReference type="ChEBI" id="CHEBI:57705"/>
    </ligand>
</feature>
<feature type="domain" description="Nucleotidyl transferase" evidence="21">
    <location>
        <begin position="6"/>
        <end position="220"/>
    </location>
</feature>
<evidence type="ECO:0000256" key="2">
    <source>
        <dbReference type="ARBA" id="ARBA00005166"/>
    </source>
</evidence>
<evidence type="ECO:0000256" key="20">
    <source>
        <dbReference type="HAMAP-Rule" id="MF_01631"/>
    </source>
</evidence>
<accession>A0ABW0TRC4</accession>
<keyword evidence="10 20" id="KW-0677">Repeat</keyword>
<evidence type="ECO:0000256" key="10">
    <source>
        <dbReference type="ARBA" id="ARBA00022737"/>
    </source>
</evidence>
<comment type="pathway">
    <text evidence="20">Bacterial outer membrane biogenesis; LPS lipid A biosynthesis.</text>
</comment>
<comment type="catalytic activity">
    <reaction evidence="18 20">
        <text>N-acetyl-alpha-D-glucosamine 1-phosphate + UTP + H(+) = UDP-N-acetyl-alpha-D-glucosamine + diphosphate</text>
        <dbReference type="Rhea" id="RHEA:13509"/>
        <dbReference type="ChEBI" id="CHEBI:15378"/>
        <dbReference type="ChEBI" id="CHEBI:33019"/>
        <dbReference type="ChEBI" id="CHEBI:46398"/>
        <dbReference type="ChEBI" id="CHEBI:57705"/>
        <dbReference type="ChEBI" id="CHEBI:57776"/>
        <dbReference type="EC" id="2.7.7.23"/>
    </reaction>
</comment>
<feature type="region of interest" description="N-acetyltransferase" evidence="20">
    <location>
        <begin position="252"/>
        <end position="456"/>
    </location>
</feature>
<dbReference type="RefSeq" id="WP_381438040.1">
    <property type="nucleotide sequence ID" value="NZ_JBHSNO010000012.1"/>
</dbReference>
<dbReference type="NCBIfam" id="NF010934">
    <property type="entry name" value="PRK14354.1"/>
    <property type="match status" value="1"/>
</dbReference>
<feature type="binding site" evidence="20">
    <location>
        <position position="351"/>
    </location>
    <ligand>
        <name>UDP-N-acetyl-alpha-D-glucosamine</name>
        <dbReference type="ChEBI" id="CHEBI:57705"/>
    </ligand>
</feature>
<feature type="binding site" evidence="20">
    <location>
        <position position="423"/>
    </location>
    <ligand>
        <name>acetyl-CoA</name>
        <dbReference type="ChEBI" id="CHEBI:57288"/>
    </ligand>
</feature>
<dbReference type="Pfam" id="PF00132">
    <property type="entry name" value="Hexapep"/>
    <property type="match status" value="1"/>
</dbReference>
<feature type="binding site" evidence="20">
    <location>
        <begin position="78"/>
        <end position="79"/>
    </location>
    <ligand>
        <name>UDP-N-acetyl-alpha-D-glucosamine</name>
        <dbReference type="ChEBI" id="CHEBI:57705"/>
    </ligand>
</feature>
<feature type="binding site" evidence="20">
    <location>
        <position position="228"/>
    </location>
    <ligand>
        <name>UDP-N-acetyl-alpha-D-glucosamine</name>
        <dbReference type="ChEBI" id="CHEBI:57705"/>
    </ligand>
</feature>
<keyword evidence="14 20" id="KW-0511">Multifunctional enzyme</keyword>
<feature type="binding site" evidence="20">
    <location>
        <position position="103"/>
    </location>
    <ligand>
        <name>Mg(2+)</name>
        <dbReference type="ChEBI" id="CHEBI:18420"/>
    </ligand>
</feature>
<evidence type="ECO:0000256" key="11">
    <source>
        <dbReference type="ARBA" id="ARBA00022842"/>
    </source>
</evidence>
<feature type="binding site" evidence="20">
    <location>
        <position position="170"/>
    </location>
    <ligand>
        <name>UDP-N-acetyl-alpha-D-glucosamine</name>
        <dbReference type="ChEBI" id="CHEBI:57705"/>
    </ligand>
</feature>
<evidence type="ECO:0000313" key="23">
    <source>
        <dbReference type="EMBL" id="MFC5590908.1"/>
    </source>
</evidence>
<dbReference type="CDD" id="cd02540">
    <property type="entry name" value="GT2_GlmU_N_bac"/>
    <property type="match status" value="1"/>
</dbReference>
<feature type="region of interest" description="Pyrophosphorylase" evidence="20">
    <location>
        <begin position="1"/>
        <end position="230"/>
    </location>
</feature>
<comment type="catalytic activity">
    <reaction evidence="17 20">
        <text>alpha-D-glucosamine 1-phosphate + acetyl-CoA = N-acetyl-alpha-D-glucosamine 1-phosphate + CoA + H(+)</text>
        <dbReference type="Rhea" id="RHEA:13725"/>
        <dbReference type="ChEBI" id="CHEBI:15378"/>
        <dbReference type="ChEBI" id="CHEBI:57287"/>
        <dbReference type="ChEBI" id="CHEBI:57288"/>
        <dbReference type="ChEBI" id="CHEBI:57776"/>
        <dbReference type="ChEBI" id="CHEBI:58516"/>
        <dbReference type="EC" id="2.3.1.157"/>
    </reaction>
</comment>
<evidence type="ECO:0000256" key="15">
    <source>
        <dbReference type="ARBA" id="ARBA00023315"/>
    </source>
</evidence>
<evidence type="ECO:0000256" key="16">
    <source>
        <dbReference type="ARBA" id="ARBA00023316"/>
    </source>
</evidence>
<dbReference type="Pfam" id="PF25087">
    <property type="entry name" value="GMPPB_C"/>
    <property type="match status" value="1"/>
</dbReference>
<feature type="binding site" evidence="20">
    <location>
        <position position="440"/>
    </location>
    <ligand>
        <name>acetyl-CoA</name>
        <dbReference type="ChEBI" id="CHEBI:57288"/>
    </ligand>
</feature>
<dbReference type="EMBL" id="JBHSNO010000012">
    <property type="protein sequence ID" value="MFC5590908.1"/>
    <property type="molecule type" value="Genomic_DNA"/>
</dbReference>
<evidence type="ECO:0000256" key="8">
    <source>
        <dbReference type="ARBA" id="ARBA00022695"/>
    </source>
</evidence>
<dbReference type="PANTHER" id="PTHR43584:SF3">
    <property type="entry name" value="BIFUNCTIONAL PROTEIN GLMU"/>
    <property type="match status" value="1"/>
</dbReference>
<dbReference type="SUPFAM" id="SSF51161">
    <property type="entry name" value="Trimeric LpxA-like enzymes"/>
    <property type="match status" value="1"/>
</dbReference>
<protein>
    <recommendedName>
        <fullName evidence="20">Bifunctional protein GlmU</fullName>
    </recommendedName>
    <domain>
        <recommendedName>
            <fullName evidence="20">UDP-N-acetylglucosamine pyrophosphorylase</fullName>
            <ecNumber evidence="20">2.7.7.23</ecNumber>
        </recommendedName>
        <alternativeName>
            <fullName evidence="20">N-acetylglucosamine-1-phosphate uridyltransferase</fullName>
        </alternativeName>
    </domain>
    <domain>
        <recommendedName>
            <fullName evidence="20">Glucosamine-1-phosphate N-acetyltransferase</fullName>
            <ecNumber evidence="20">2.3.1.157</ecNumber>
        </recommendedName>
    </domain>
</protein>
<keyword evidence="13 20" id="KW-0573">Peptidoglycan synthesis</keyword>
<dbReference type="Gene3D" id="3.90.550.10">
    <property type="entry name" value="Spore Coat Polysaccharide Biosynthesis Protein SpsA, Chain A"/>
    <property type="match status" value="1"/>
</dbReference>
<evidence type="ECO:0000259" key="21">
    <source>
        <dbReference type="Pfam" id="PF00483"/>
    </source>
</evidence>